<protein>
    <submittedName>
        <fullName evidence="2">Uncharacterized protein</fullName>
    </submittedName>
</protein>
<keyword evidence="1" id="KW-0472">Membrane</keyword>
<accession>A0A7R9JSQ6</accession>
<dbReference type="AlphaFoldDB" id="A0A7R9JSQ6"/>
<name>A0A7R9JSQ6_TIMGE</name>
<sequence>MGYKKQCWPTFPTTSNVYRSDSAILTDQTVSIYNETVHGQSSYHYLYQSQLLRATTWMVRKRRVQSMFATETEGNTDERAHIVSTTQPDSGEKKEMGYDDVLLHLGEFGRYQKRIYFLLCLPTISCAFHKLAGVFLQAKVNHR</sequence>
<dbReference type="EMBL" id="OE839805">
    <property type="protein sequence ID" value="CAD7588641.1"/>
    <property type="molecule type" value="Genomic_DNA"/>
</dbReference>
<reference evidence="2" key="1">
    <citation type="submission" date="2020-11" db="EMBL/GenBank/DDBJ databases">
        <authorList>
            <person name="Tran Van P."/>
        </authorList>
    </citation>
    <scope>NUCLEOTIDE SEQUENCE</scope>
</reference>
<feature type="transmembrane region" description="Helical" evidence="1">
    <location>
        <begin position="115"/>
        <end position="136"/>
    </location>
</feature>
<keyword evidence="1" id="KW-1133">Transmembrane helix</keyword>
<proteinExistence type="predicted"/>
<keyword evidence="1" id="KW-0812">Transmembrane</keyword>
<organism evidence="2">
    <name type="scientific">Timema genevievae</name>
    <name type="common">Walking stick</name>
    <dbReference type="NCBI Taxonomy" id="629358"/>
    <lineage>
        <taxon>Eukaryota</taxon>
        <taxon>Metazoa</taxon>
        <taxon>Ecdysozoa</taxon>
        <taxon>Arthropoda</taxon>
        <taxon>Hexapoda</taxon>
        <taxon>Insecta</taxon>
        <taxon>Pterygota</taxon>
        <taxon>Neoptera</taxon>
        <taxon>Polyneoptera</taxon>
        <taxon>Phasmatodea</taxon>
        <taxon>Timematodea</taxon>
        <taxon>Timematoidea</taxon>
        <taxon>Timematidae</taxon>
        <taxon>Timema</taxon>
    </lineage>
</organism>
<evidence type="ECO:0000256" key="1">
    <source>
        <dbReference type="SAM" id="Phobius"/>
    </source>
</evidence>
<gene>
    <name evidence="2" type="ORF">TGEB3V08_LOCUS2682</name>
</gene>
<evidence type="ECO:0000313" key="2">
    <source>
        <dbReference type="EMBL" id="CAD7588641.1"/>
    </source>
</evidence>